<protein>
    <submittedName>
        <fullName evidence="2">Uncharacterized protein</fullName>
    </submittedName>
</protein>
<evidence type="ECO:0000256" key="1">
    <source>
        <dbReference type="SAM" id="MobiDB-lite"/>
    </source>
</evidence>
<evidence type="ECO:0000313" key="3">
    <source>
        <dbReference type="Proteomes" id="UP000008022"/>
    </source>
</evidence>
<feature type="region of interest" description="Disordered" evidence="1">
    <location>
        <begin position="1"/>
        <end position="31"/>
    </location>
</feature>
<sequence>RRATTALPSVTGGGSDKGSLPYSGHESVTAPVGSCEEEVVVVDGIRERRGSGGWTTTAYYGLVKPSPARIRRWPSLAAASGDASGEHRACTSWNSERLPGESGSTGD</sequence>
<reference evidence="2" key="2">
    <citation type="submission" date="2015-06" db="UniProtKB">
        <authorList>
            <consortium name="EnsemblPlants"/>
        </authorList>
    </citation>
    <scope>IDENTIFICATION</scope>
</reference>
<proteinExistence type="predicted"/>
<dbReference type="Gramene" id="ORUFI02G37710.1">
    <property type="protein sequence ID" value="ORUFI02G37710.1"/>
    <property type="gene ID" value="ORUFI02G37710"/>
</dbReference>
<evidence type="ECO:0000313" key="2">
    <source>
        <dbReference type="EnsemblPlants" id="ORUFI02G37710.1"/>
    </source>
</evidence>
<accession>A0A0E0NMA8</accession>
<dbReference type="EnsemblPlants" id="ORUFI02G37710.1">
    <property type="protein sequence ID" value="ORUFI02G37710.1"/>
    <property type="gene ID" value="ORUFI02G37710"/>
</dbReference>
<name>A0A0E0NMA8_ORYRU</name>
<dbReference type="AlphaFoldDB" id="A0A0E0NMA8"/>
<organism evidence="2 3">
    <name type="scientific">Oryza rufipogon</name>
    <name type="common">Brownbeard rice</name>
    <name type="synonym">Asian wild rice</name>
    <dbReference type="NCBI Taxonomy" id="4529"/>
    <lineage>
        <taxon>Eukaryota</taxon>
        <taxon>Viridiplantae</taxon>
        <taxon>Streptophyta</taxon>
        <taxon>Embryophyta</taxon>
        <taxon>Tracheophyta</taxon>
        <taxon>Spermatophyta</taxon>
        <taxon>Magnoliopsida</taxon>
        <taxon>Liliopsida</taxon>
        <taxon>Poales</taxon>
        <taxon>Poaceae</taxon>
        <taxon>BOP clade</taxon>
        <taxon>Oryzoideae</taxon>
        <taxon>Oryzeae</taxon>
        <taxon>Oryzinae</taxon>
        <taxon>Oryza</taxon>
    </lineage>
</organism>
<dbReference type="HOGENOM" id="CLU_2216692_0_0_1"/>
<keyword evidence="3" id="KW-1185">Reference proteome</keyword>
<feature type="region of interest" description="Disordered" evidence="1">
    <location>
        <begin position="78"/>
        <end position="107"/>
    </location>
</feature>
<dbReference type="Proteomes" id="UP000008022">
    <property type="component" value="Unassembled WGS sequence"/>
</dbReference>
<reference evidence="3" key="1">
    <citation type="submission" date="2013-06" db="EMBL/GenBank/DDBJ databases">
        <authorList>
            <person name="Zhao Q."/>
        </authorList>
    </citation>
    <scope>NUCLEOTIDE SEQUENCE</scope>
    <source>
        <strain evidence="3">cv. W1943</strain>
    </source>
</reference>